<accession>A0A1R2CZI8</accession>
<dbReference type="Proteomes" id="UP000187209">
    <property type="component" value="Unassembled WGS sequence"/>
</dbReference>
<comment type="caution">
    <text evidence="2">The sequence shown here is derived from an EMBL/GenBank/DDBJ whole genome shotgun (WGS) entry which is preliminary data.</text>
</comment>
<reference evidence="2 3" key="1">
    <citation type="submission" date="2016-11" db="EMBL/GenBank/DDBJ databases">
        <title>The macronuclear genome of Stentor coeruleus: a giant cell with tiny introns.</title>
        <authorList>
            <person name="Slabodnick M."/>
            <person name="Ruby J.G."/>
            <person name="Reiff S.B."/>
            <person name="Swart E.C."/>
            <person name="Gosai S."/>
            <person name="Prabakaran S."/>
            <person name="Witkowska E."/>
            <person name="Larue G.E."/>
            <person name="Fisher S."/>
            <person name="Freeman R.M."/>
            <person name="Gunawardena J."/>
            <person name="Chu W."/>
            <person name="Stover N.A."/>
            <person name="Gregory B.D."/>
            <person name="Nowacki M."/>
            <person name="Derisi J."/>
            <person name="Roy S.W."/>
            <person name="Marshall W.F."/>
            <person name="Sood P."/>
        </authorList>
    </citation>
    <scope>NUCLEOTIDE SEQUENCE [LARGE SCALE GENOMIC DNA]</scope>
    <source>
        <strain evidence="2">WM001</strain>
    </source>
</reference>
<name>A0A1R2CZI8_9CILI</name>
<dbReference type="AlphaFoldDB" id="A0A1R2CZI8"/>
<evidence type="ECO:0000313" key="3">
    <source>
        <dbReference type="Proteomes" id="UP000187209"/>
    </source>
</evidence>
<protein>
    <submittedName>
        <fullName evidence="2">Uncharacterized protein</fullName>
    </submittedName>
</protein>
<feature type="region of interest" description="Disordered" evidence="1">
    <location>
        <begin position="1"/>
        <end position="57"/>
    </location>
</feature>
<sequence>MINLVPNEGESEKTKNVIETPKPFVGRARKNSSENPLKINGEAKKDKHKAKEKKNDQKFRKRLRKTKENVDEFSKLVAELCKFSRINTGNDMLIAQYYNEKISTLKYAIPPKYTEIIQKTMGAPPDDDFFIKKTPNEIISTLFNINLLSETSITFRSGLSIDKIEHMLEKRIT</sequence>
<proteinExistence type="predicted"/>
<dbReference type="EMBL" id="MPUH01000027">
    <property type="protein sequence ID" value="OMJ94419.1"/>
    <property type="molecule type" value="Genomic_DNA"/>
</dbReference>
<gene>
    <name evidence="2" type="ORF">SteCoe_2473</name>
</gene>
<keyword evidence="3" id="KW-1185">Reference proteome</keyword>
<evidence type="ECO:0000313" key="2">
    <source>
        <dbReference type="EMBL" id="OMJ94419.1"/>
    </source>
</evidence>
<organism evidence="2 3">
    <name type="scientific">Stentor coeruleus</name>
    <dbReference type="NCBI Taxonomy" id="5963"/>
    <lineage>
        <taxon>Eukaryota</taxon>
        <taxon>Sar</taxon>
        <taxon>Alveolata</taxon>
        <taxon>Ciliophora</taxon>
        <taxon>Postciliodesmatophora</taxon>
        <taxon>Heterotrichea</taxon>
        <taxon>Heterotrichida</taxon>
        <taxon>Stentoridae</taxon>
        <taxon>Stentor</taxon>
    </lineage>
</organism>
<evidence type="ECO:0000256" key="1">
    <source>
        <dbReference type="SAM" id="MobiDB-lite"/>
    </source>
</evidence>